<feature type="transmembrane region" description="Helical" evidence="2">
    <location>
        <begin position="151"/>
        <end position="172"/>
    </location>
</feature>
<reference evidence="3" key="1">
    <citation type="submission" date="2010-04" db="EMBL/GenBank/DDBJ databases">
        <authorList>
            <person name="Reid K.E."/>
            <person name="Liao N."/>
            <person name="Chan S."/>
            <person name="Docking R."/>
            <person name="Taylor G."/>
            <person name="Moore R."/>
            <person name="Mayo M."/>
            <person name="Munro S."/>
            <person name="King J."/>
            <person name="Yanchuk A."/>
            <person name="Holt R."/>
            <person name="Jones S."/>
            <person name="Marra M."/>
            <person name="Ritland C.E."/>
            <person name="Ritland K."/>
            <person name="Bohlmann J."/>
        </authorList>
    </citation>
    <scope>NUCLEOTIDE SEQUENCE</scope>
    <source>
        <tissue evidence="3">Bud</tissue>
    </source>
</reference>
<feature type="region of interest" description="Disordered" evidence="1">
    <location>
        <begin position="85"/>
        <end position="108"/>
    </location>
</feature>
<dbReference type="EMBL" id="BT123073">
    <property type="protein sequence ID" value="ADE76414.1"/>
    <property type="molecule type" value="mRNA"/>
</dbReference>
<keyword evidence="2" id="KW-0472">Membrane</keyword>
<dbReference type="AlphaFoldDB" id="D5AA45"/>
<name>D5AA45_PICSI</name>
<evidence type="ECO:0000256" key="2">
    <source>
        <dbReference type="SAM" id="Phobius"/>
    </source>
</evidence>
<feature type="transmembrane region" description="Helical" evidence="2">
    <location>
        <begin position="41"/>
        <end position="64"/>
    </location>
</feature>
<evidence type="ECO:0000313" key="3">
    <source>
        <dbReference type="EMBL" id="ADE76414.1"/>
    </source>
</evidence>
<evidence type="ECO:0000256" key="1">
    <source>
        <dbReference type="SAM" id="MobiDB-lite"/>
    </source>
</evidence>
<protein>
    <submittedName>
        <fullName evidence="3">Uncharacterized protein</fullName>
    </submittedName>
</protein>
<sequence>MGDSNVAAATALSQCLGPHVCRELSHRTLNLSVQRSTRVRVWFMSLICGGLGSAEAIFAGMLAVDVTAPPPARVAPPRSFTVSTRRVRRKTSKGGGGDEGSEWFSDDGGGDFGSFGGVYGSGGGGDSRKGWWYGWNGENWGSNWDEASDSAFYFVYRIACWISLSHCLHYAFKKAVRFVQNGVDNRFSD</sequence>
<feature type="compositionally biased region" description="Acidic residues" evidence="1">
    <location>
        <begin position="99"/>
        <end position="108"/>
    </location>
</feature>
<keyword evidence="2" id="KW-0812">Transmembrane</keyword>
<keyword evidence="2" id="KW-1133">Transmembrane helix</keyword>
<dbReference type="PANTHER" id="PTHR36751">
    <property type="entry name" value="F3E22.8 PROTEIN"/>
    <property type="match status" value="1"/>
</dbReference>
<accession>D5AA45</accession>
<organism evidence="3">
    <name type="scientific">Picea sitchensis</name>
    <name type="common">Sitka spruce</name>
    <name type="synonym">Pinus sitchensis</name>
    <dbReference type="NCBI Taxonomy" id="3332"/>
    <lineage>
        <taxon>Eukaryota</taxon>
        <taxon>Viridiplantae</taxon>
        <taxon>Streptophyta</taxon>
        <taxon>Embryophyta</taxon>
        <taxon>Tracheophyta</taxon>
        <taxon>Spermatophyta</taxon>
        <taxon>Pinopsida</taxon>
        <taxon>Pinidae</taxon>
        <taxon>Conifers I</taxon>
        <taxon>Pinales</taxon>
        <taxon>Pinaceae</taxon>
        <taxon>Picea</taxon>
    </lineage>
</organism>
<proteinExistence type="evidence at transcript level"/>
<dbReference type="PANTHER" id="PTHR36751:SF1">
    <property type="entry name" value="F3E22.8 PROTEIN"/>
    <property type="match status" value="1"/>
</dbReference>